<evidence type="ECO:0000313" key="1">
    <source>
        <dbReference type="EMBL" id="OUP70318.1"/>
    </source>
</evidence>
<evidence type="ECO:0000313" key="2">
    <source>
        <dbReference type="Proteomes" id="UP000196386"/>
    </source>
</evidence>
<comment type="caution">
    <text evidence="1">The sequence shown here is derived from an EMBL/GenBank/DDBJ whole genome shotgun (WGS) entry which is preliminary data.</text>
</comment>
<protein>
    <submittedName>
        <fullName evidence="1">Uncharacterized protein</fullName>
    </submittedName>
</protein>
<name>A0A1Y4MNL9_9FIRM</name>
<dbReference type="AlphaFoldDB" id="A0A1Y4MNL9"/>
<organism evidence="1 2">
    <name type="scientific">Anaerotruncus colihominis</name>
    <dbReference type="NCBI Taxonomy" id="169435"/>
    <lineage>
        <taxon>Bacteria</taxon>
        <taxon>Bacillati</taxon>
        <taxon>Bacillota</taxon>
        <taxon>Clostridia</taxon>
        <taxon>Eubacteriales</taxon>
        <taxon>Oscillospiraceae</taxon>
        <taxon>Anaerotruncus</taxon>
    </lineage>
</organism>
<dbReference type="RefSeq" id="WP_087300002.1">
    <property type="nucleotide sequence ID" value="NZ_NFKP01000004.1"/>
</dbReference>
<sequence length="121" mass="13563">MISQEFIIAAADKSILKISGIHVRGLNTQDLERRLSERLHTLVRVIGVTGEQIEMDIYGIDPAQIRKDEKAVIQAISLVEGISAEDLCQISVSEKIIDVNIDDVPDKPYHGCARERWIRAL</sequence>
<reference evidence="2" key="1">
    <citation type="submission" date="2017-04" db="EMBL/GenBank/DDBJ databases">
        <title>Function of individual gut microbiota members based on whole genome sequencing of pure cultures obtained from chicken caecum.</title>
        <authorList>
            <person name="Medvecky M."/>
            <person name="Cejkova D."/>
            <person name="Polansky O."/>
            <person name="Karasova D."/>
            <person name="Kubasova T."/>
            <person name="Cizek A."/>
            <person name="Rychlik I."/>
        </authorList>
    </citation>
    <scope>NUCLEOTIDE SEQUENCE [LARGE SCALE GENOMIC DNA]</scope>
    <source>
        <strain evidence="2">An175</strain>
    </source>
</reference>
<accession>A0A1Y4MNL9</accession>
<dbReference type="EMBL" id="NFKP01000004">
    <property type="protein sequence ID" value="OUP70318.1"/>
    <property type="molecule type" value="Genomic_DNA"/>
</dbReference>
<gene>
    <name evidence="1" type="ORF">B5F11_04715</name>
</gene>
<proteinExistence type="predicted"/>
<dbReference type="Proteomes" id="UP000196386">
    <property type="component" value="Unassembled WGS sequence"/>
</dbReference>